<evidence type="ECO:0000313" key="2">
    <source>
        <dbReference type="Proteomes" id="UP000306719"/>
    </source>
</evidence>
<evidence type="ECO:0000313" key="1">
    <source>
        <dbReference type="EMBL" id="TMP36596.1"/>
    </source>
</evidence>
<dbReference type="Pfam" id="PF13644">
    <property type="entry name" value="DKNYY"/>
    <property type="match status" value="1"/>
</dbReference>
<sequence>MHKLLVASISLLIVTGCKTTAPLNGYALDKEGQRILFGEGQGFLNQRVISRELHNVDFDSFAVIDKHGYAKDKALVYHYGRSIPFADPATFRKLSEDYAIDKKHVFHRAKIVKGADPADAYVIDDEDDLLDTDYLASGGRVFINNVDAFVPCDIDSFKVLSKNRFAKDKHCVYFMGQKLQDASPNTFKTKSSYHSLDHRNVYYEDKKIAGANVKKFREINLDYATDGQHVFYQGGRIDASPIGFRGLSGGYAKNKESVFYEGRPLPGSDPTSFSRSFMSSFARDDNQCYYNGELADCETKKPFGNRGSARRSMLDGVDFESMATSRQGQDEAVSKIVSNMLEMDQAVKGRLEEQLPELIETLKESLDHRFLTPDKVAQIDLSQLPVGHSFYLWKGAAIANYVQYELRTVENGIATFVLHTPNTRGAMFEQRTVNGQVLLDSESLFKSALSYRYSPHQCLYTLGTCAHTRQSLALSGDPVVSSYETHYDNGVWVRKGAGNVEEHFLFDEFGLPVLSATKRDGKLTELWYRRAN</sequence>
<accession>A0A5S3WYZ8</accession>
<gene>
    <name evidence="1" type="ORF">CWB98_13270</name>
</gene>
<protein>
    <recommendedName>
        <fullName evidence="3">DKNYY family protein</fullName>
    </recommendedName>
</protein>
<dbReference type="InterPro" id="IPR027375">
    <property type="entry name" value="DKNYY"/>
</dbReference>
<dbReference type="AlphaFoldDB" id="A0A5S3WYZ8"/>
<organism evidence="1 2">
    <name type="scientific">Pseudoalteromonas rubra</name>
    <dbReference type="NCBI Taxonomy" id="43658"/>
    <lineage>
        <taxon>Bacteria</taxon>
        <taxon>Pseudomonadati</taxon>
        <taxon>Pseudomonadota</taxon>
        <taxon>Gammaproteobacteria</taxon>
        <taxon>Alteromonadales</taxon>
        <taxon>Pseudoalteromonadaceae</taxon>
        <taxon>Pseudoalteromonas</taxon>
    </lineage>
</organism>
<reference evidence="2" key="2">
    <citation type="submission" date="2019-06" db="EMBL/GenBank/DDBJ databases">
        <title>Co-occurence of chitin degradation, pigmentation and bioactivity in marine Pseudoalteromonas.</title>
        <authorList>
            <person name="Sonnenschein E.C."/>
            <person name="Bech P.K."/>
        </authorList>
    </citation>
    <scope>NUCLEOTIDE SEQUENCE [LARGE SCALE GENOMIC DNA]</scope>
    <source>
        <strain evidence="2">S2599</strain>
    </source>
</reference>
<dbReference type="Proteomes" id="UP000306719">
    <property type="component" value="Unassembled WGS sequence"/>
</dbReference>
<name>A0A5S3WYZ8_9GAMM</name>
<reference evidence="1 2" key="1">
    <citation type="submission" date="2018-01" db="EMBL/GenBank/DDBJ databases">
        <authorList>
            <person name="Paulsen S."/>
            <person name="Gram L.K."/>
        </authorList>
    </citation>
    <scope>NUCLEOTIDE SEQUENCE [LARGE SCALE GENOMIC DNA]</scope>
    <source>
        <strain evidence="1 2">S2599</strain>
    </source>
</reference>
<dbReference type="PROSITE" id="PS51257">
    <property type="entry name" value="PROKAR_LIPOPROTEIN"/>
    <property type="match status" value="1"/>
</dbReference>
<comment type="caution">
    <text evidence="1">The sequence shown here is derived from an EMBL/GenBank/DDBJ whole genome shotgun (WGS) entry which is preliminary data.</text>
</comment>
<dbReference type="OrthoDB" id="6286889at2"/>
<evidence type="ECO:0008006" key="3">
    <source>
        <dbReference type="Google" id="ProtNLM"/>
    </source>
</evidence>
<dbReference type="EMBL" id="PNCJ01000017">
    <property type="protein sequence ID" value="TMP36596.1"/>
    <property type="molecule type" value="Genomic_DNA"/>
</dbReference>
<dbReference type="RefSeq" id="WP_138545284.1">
    <property type="nucleotide sequence ID" value="NZ_PNCJ01000017.1"/>
</dbReference>
<proteinExistence type="predicted"/>